<accession>Q9TZ22</accession>
<dbReference type="PhylomeDB" id="Q9TZ22"/>
<organism evidence="2 3">
    <name type="scientific">Caenorhabditis elegans</name>
    <dbReference type="NCBI Taxonomy" id="6239"/>
    <lineage>
        <taxon>Eukaryota</taxon>
        <taxon>Metazoa</taxon>
        <taxon>Ecdysozoa</taxon>
        <taxon>Nematoda</taxon>
        <taxon>Chromadorea</taxon>
        <taxon>Rhabditida</taxon>
        <taxon>Rhabditina</taxon>
        <taxon>Rhabditomorpha</taxon>
        <taxon>Rhabditoidea</taxon>
        <taxon>Rhabditidae</taxon>
        <taxon>Peloderinae</taxon>
        <taxon>Caenorhabditis</taxon>
    </lineage>
</organism>
<dbReference type="UCSC" id="T12B5.3">
    <property type="organism name" value="c. elegans"/>
</dbReference>
<dbReference type="SMART" id="SM00256">
    <property type="entry name" value="FBOX"/>
    <property type="match status" value="1"/>
</dbReference>
<proteinExistence type="predicted"/>
<evidence type="ECO:0000259" key="1">
    <source>
        <dbReference type="PROSITE" id="PS50181"/>
    </source>
</evidence>
<dbReference type="InterPro" id="IPR036047">
    <property type="entry name" value="F-box-like_dom_sf"/>
</dbReference>
<dbReference type="GeneID" id="188442"/>
<evidence type="ECO:0000313" key="2">
    <source>
        <dbReference type="EMBL" id="CCD73252.1"/>
    </source>
</evidence>
<keyword evidence="3" id="KW-1185">Reference proteome</keyword>
<dbReference type="FunCoup" id="Q9TZ22">
    <property type="interactions" value="13"/>
</dbReference>
<dbReference type="PaxDb" id="6239-T12B5.3"/>
<dbReference type="Bgee" id="WBGene00020450">
    <property type="expression patterns" value="Expressed in pharyngeal muscle cell (C elegans) and 3 other cell types or tissues"/>
</dbReference>
<dbReference type="SUPFAM" id="SSF81383">
    <property type="entry name" value="F-box domain"/>
    <property type="match status" value="1"/>
</dbReference>
<dbReference type="AGR" id="WB:WBGene00020450"/>
<dbReference type="InterPro" id="IPR001810">
    <property type="entry name" value="F-box_dom"/>
</dbReference>
<dbReference type="Proteomes" id="UP000001940">
    <property type="component" value="Chromosome III"/>
</dbReference>
<reference evidence="2 3" key="1">
    <citation type="journal article" date="1998" name="Science">
        <title>Genome sequence of the nematode C. elegans: a platform for investigating biology.</title>
        <authorList>
            <consortium name="The C. elegans sequencing consortium"/>
            <person name="Sulson J.E."/>
            <person name="Waterston R."/>
        </authorList>
    </citation>
    <scope>NUCLEOTIDE SEQUENCE [LARGE SCALE GENOMIC DNA]</scope>
    <source>
        <strain evidence="2 3">Bristol N2</strain>
    </source>
</reference>
<dbReference type="CTD" id="188442"/>
<feature type="domain" description="F-box" evidence="1">
    <location>
        <begin position="1"/>
        <end position="48"/>
    </location>
</feature>
<gene>
    <name evidence="2 4" type="primary">fbxa-10</name>
    <name evidence="2" type="ORF">CELE_T12B5.3</name>
    <name evidence="4" type="ORF">T12B5.3</name>
</gene>
<dbReference type="STRING" id="6239.T12B5.3.2"/>
<dbReference type="RefSeq" id="NP_497304.1">
    <property type="nucleotide sequence ID" value="NM_064903.4"/>
</dbReference>
<dbReference type="InterPro" id="IPR040161">
    <property type="entry name" value="FB224"/>
</dbReference>
<evidence type="ECO:0000313" key="4">
    <source>
        <dbReference type="WormBase" id="T12B5.3"/>
    </source>
</evidence>
<dbReference type="AlphaFoldDB" id="Q9TZ22"/>
<dbReference type="CDD" id="cd22150">
    <property type="entry name" value="F-box_CeFBXA-like"/>
    <property type="match status" value="1"/>
</dbReference>
<dbReference type="EMBL" id="BX284603">
    <property type="protein sequence ID" value="CCD73252.1"/>
    <property type="molecule type" value="Genomic_DNA"/>
</dbReference>
<dbReference type="PIR" id="T33682">
    <property type="entry name" value="T33682"/>
</dbReference>
<protein>
    <submittedName>
        <fullName evidence="2">F-box domain-containing protein</fullName>
    </submittedName>
</protein>
<dbReference type="WormBase" id="T12B5.3">
    <property type="protein sequence ID" value="CE20061"/>
    <property type="gene ID" value="WBGene00020450"/>
    <property type="gene designation" value="fbxa-10"/>
</dbReference>
<dbReference type="OrthoDB" id="2095648at2759"/>
<sequence length="304" mass="35693">MPELLDMPLALVNQILEKLDPEDLLASRKVCQKLRTAVDKFGIHFNAIEVICTVDNILMKLNESLITYTNASKSGTTVTYECRRKTIGNEDFTSRAFKDLEIILEQVPKFTFRIELYDSKRKNQKNMTKFITSFINFLKAKDCIHVKEIHFNRLLFDDILSILPFFNAKVLENIKLSETDNLKKFERLACLEQWKNAKTFETPWVLVHNCQIPIEQLFHLERFKIVIDDFFKQNRIDIRDDLLQRSTFRKCEILFEKSNSTPFEIAKLFKPDVSKSDNYEVEFSIGGKMFRIISSTNCFLCEIL</sequence>
<dbReference type="PANTHER" id="PTHR23015:SF4">
    <property type="entry name" value="DUF38 DOMAIN-CONTAINING PROTEIN-RELATED"/>
    <property type="match status" value="1"/>
</dbReference>
<dbReference type="Pfam" id="PF01827">
    <property type="entry name" value="FTH"/>
    <property type="match status" value="1"/>
</dbReference>
<dbReference type="Pfam" id="PF00646">
    <property type="entry name" value="F-box"/>
    <property type="match status" value="1"/>
</dbReference>
<dbReference type="InterPro" id="IPR002900">
    <property type="entry name" value="DUF38/FTH_CAE_spp"/>
</dbReference>
<dbReference type="KEGG" id="cel:CELE_T12B5.3"/>
<dbReference type="HOGENOM" id="CLU_030831_3_1_1"/>
<dbReference type="PANTHER" id="PTHR23015">
    <property type="entry name" value="UNCHARACTERIZED C.ELEGANS PROTEIN"/>
    <property type="match status" value="1"/>
</dbReference>
<dbReference type="InParanoid" id="Q9TZ22"/>
<evidence type="ECO:0000313" key="3">
    <source>
        <dbReference type="Proteomes" id="UP000001940"/>
    </source>
</evidence>
<dbReference type="PROSITE" id="PS50181">
    <property type="entry name" value="FBOX"/>
    <property type="match status" value="1"/>
</dbReference>
<name>Q9TZ22_CAEEL</name>